<feature type="domain" description="Putative collagen-binding" evidence="2">
    <location>
        <begin position="358"/>
        <end position="448"/>
    </location>
</feature>
<dbReference type="EMBL" id="CP003346">
    <property type="protein sequence ID" value="AGA76685.1"/>
    <property type="molecule type" value="Genomic_DNA"/>
</dbReference>
<sequence>MINRFMKTLFFTFSALLLSLCSLAQSDLRVSDNGRFLVYQDGTPFFYLGDTAWELFHRLNRGEAYLYLKDRAGKGFTVIQAVVLAEHNGLEEPNAYGELPLTDNDPAKPNEAYFKHVDFVIEKAAELNLHIALLPTWGDKVFKNKWGVGPEIFNPENAYKYGRFIGNRYKHNRNIIWVIGGDRNPREDSDDVEIWRAMARGIVETVGGNDKALMTFHPQTASSTWFHEDEWLDFNMLQTSHCADTKVWEKISHDYNLKPVKPTMDGEPMYEEIPVCFDLEKNGYSDPNDVRRKAYLSLFAGAHGHTYGCNNVWQMYAPERKRHISATRPWYESLDLPGASSMTFVRKLMESRPMLDRIPDPSMIVSSSDHYRERVMATRGNDYAFIYSSSGHPFEVVMGRISGKRVKASWYNPRTGETTIAGVYKNKGVRKFTPPSQGNEHDWVLIMDDVKRAY</sequence>
<dbReference type="PANTHER" id="PTHR37836">
    <property type="entry name" value="LMO1036 PROTEIN"/>
    <property type="match status" value="1"/>
</dbReference>
<evidence type="ECO:0000256" key="1">
    <source>
        <dbReference type="SAM" id="SignalP"/>
    </source>
</evidence>
<dbReference type="Pfam" id="PF12904">
    <property type="entry name" value="Collagen_bind_2"/>
    <property type="match status" value="1"/>
</dbReference>
<dbReference type="InterPro" id="IPR025277">
    <property type="entry name" value="Apiosidase-like_cat_dom"/>
</dbReference>
<dbReference type="InterPro" id="IPR017853">
    <property type="entry name" value="GH"/>
</dbReference>
<name>L0FVJ2_ECHVK</name>
<evidence type="ECO:0000313" key="4">
    <source>
        <dbReference type="EMBL" id="AGA76685.1"/>
    </source>
</evidence>
<gene>
    <name evidence="4" type="ordered locus">Echvi_0397</name>
</gene>
<evidence type="ECO:0008006" key="6">
    <source>
        <dbReference type="Google" id="ProtNLM"/>
    </source>
</evidence>
<evidence type="ECO:0000259" key="3">
    <source>
        <dbReference type="Pfam" id="PF13204"/>
    </source>
</evidence>
<reference evidence="5" key="1">
    <citation type="submission" date="2012-02" db="EMBL/GenBank/DDBJ databases">
        <title>The complete genome of Echinicola vietnamensis DSM 17526.</title>
        <authorList>
            <person name="Lucas S."/>
            <person name="Copeland A."/>
            <person name="Lapidus A."/>
            <person name="Glavina del Rio T."/>
            <person name="Dalin E."/>
            <person name="Tice H."/>
            <person name="Bruce D."/>
            <person name="Goodwin L."/>
            <person name="Pitluck S."/>
            <person name="Peters L."/>
            <person name="Ovchinnikova G."/>
            <person name="Teshima H."/>
            <person name="Kyrpides N."/>
            <person name="Mavromatis K."/>
            <person name="Ivanova N."/>
            <person name="Brettin T."/>
            <person name="Detter J.C."/>
            <person name="Han C."/>
            <person name="Larimer F."/>
            <person name="Land M."/>
            <person name="Hauser L."/>
            <person name="Markowitz V."/>
            <person name="Cheng J.-F."/>
            <person name="Hugenholtz P."/>
            <person name="Woyke T."/>
            <person name="Wu D."/>
            <person name="Brambilla E."/>
            <person name="Klenk H.-P."/>
            <person name="Eisen J.A."/>
        </authorList>
    </citation>
    <scope>NUCLEOTIDE SEQUENCE [LARGE SCALE GENOMIC DNA]</scope>
    <source>
        <strain evidence="5">DSM 17526 / LMG 23754 / KMM 6221</strain>
    </source>
</reference>
<feature type="domain" description="Apiosidase-like catalytic" evidence="3">
    <location>
        <begin position="31"/>
        <end position="355"/>
    </location>
</feature>
<dbReference type="HOGENOM" id="CLU_023504_0_0_10"/>
<dbReference type="STRING" id="926556.Echvi_0397"/>
<dbReference type="eggNOG" id="COG2730">
    <property type="taxonomic scope" value="Bacteria"/>
</dbReference>
<evidence type="ECO:0000313" key="5">
    <source>
        <dbReference type="Proteomes" id="UP000010796"/>
    </source>
</evidence>
<keyword evidence="1" id="KW-0732">Signal</keyword>
<dbReference type="AlphaFoldDB" id="L0FVJ2"/>
<evidence type="ECO:0000259" key="2">
    <source>
        <dbReference type="Pfam" id="PF12904"/>
    </source>
</evidence>
<keyword evidence="5" id="KW-1185">Reference proteome</keyword>
<feature type="signal peptide" evidence="1">
    <location>
        <begin position="1"/>
        <end position="24"/>
    </location>
</feature>
<dbReference type="Pfam" id="PF13204">
    <property type="entry name" value="Apiosidase"/>
    <property type="match status" value="1"/>
</dbReference>
<feature type="chain" id="PRO_5003941967" description="DUF4038 domain-containing protein" evidence="1">
    <location>
        <begin position="25"/>
        <end position="454"/>
    </location>
</feature>
<dbReference type="SUPFAM" id="SSF51445">
    <property type="entry name" value="(Trans)glycosidases"/>
    <property type="match status" value="1"/>
</dbReference>
<dbReference type="PATRIC" id="fig|926556.3.peg.399"/>
<dbReference type="KEGG" id="evi:Echvi_0397"/>
<dbReference type="PANTHER" id="PTHR37836:SF3">
    <property type="entry name" value="ENDOGLUCANASE"/>
    <property type="match status" value="1"/>
</dbReference>
<dbReference type="Gene3D" id="3.20.20.80">
    <property type="entry name" value="Glycosidases"/>
    <property type="match status" value="1"/>
</dbReference>
<accession>L0FVJ2</accession>
<organism evidence="4 5">
    <name type="scientific">Echinicola vietnamensis (strain DSM 17526 / LMG 23754 / KMM 6221)</name>
    <dbReference type="NCBI Taxonomy" id="926556"/>
    <lineage>
        <taxon>Bacteria</taxon>
        <taxon>Pseudomonadati</taxon>
        <taxon>Bacteroidota</taxon>
        <taxon>Cytophagia</taxon>
        <taxon>Cytophagales</taxon>
        <taxon>Cyclobacteriaceae</taxon>
        <taxon>Echinicola</taxon>
    </lineage>
</organism>
<proteinExistence type="predicted"/>
<dbReference type="InterPro" id="IPR024749">
    <property type="entry name" value="Collagen-bd_put"/>
</dbReference>
<protein>
    <recommendedName>
        <fullName evidence="6">DUF4038 domain-containing protein</fullName>
    </recommendedName>
</protein>
<dbReference type="Proteomes" id="UP000010796">
    <property type="component" value="Chromosome"/>
</dbReference>